<proteinExistence type="inferred from homology"/>
<evidence type="ECO:0000256" key="1">
    <source>
        <dbReference type="ARBA" id="ARBA00004613"/>
    </source>
</evidence>
<comment type="subcellular location">
    <subcellularLocation>
        <location evidence="1">Secreted</location>
    </subcellularLocation>
</comment>
<dbReference type="SMART" id="SM00737">
    <property type="entry name" value="ML"/>
    <property type="match status" value="1"/>
</dbReference>
<keyword evidence="4" id="KW-0732">Signal</keyword>
<dbReference type="GO" id="GO:0005576">
    <property type="term" value="C:extracellular region"/>
    <property type="evidence" value="ECO:0007669"/>
    <property type="project" value="UniProtKB-SubCell"/>
</dbReference>
<reference evidence="8" key="1">
    <citation type="submission" date="2014-01" db="EMBL/GenBank/DDBJ databases">
        <title>The Genome Sequence of Anopheles farauti FAR1 (V2).</title>
        <authorList>
            <consortium name="The Broad Institute Genomics Platform"/>
            <person name="Neafsey D.E."/>
            <person name="Besansky N."/>
            <person name="Howell P."/>
            <person name="Walton C."/>
            <person name="Young S.K."/>
            <person name="Zeng Q."/>
            <person name="Gargeya S."/>
            <person name="Fitzgerald M."/>
            <person name="Haas B."/>
            <person name="Abouelleil A."/>
            <person name="Allen A.W."/>
            <person name="Alvarado L."/>
            <person name="Arachchi H.M."/>
            <person name="Berlin A.M."/>
            <person name="Chapman S.B."/>
            <person name="Gainer-Dewar J."/>
            <person name="Goldberg J."/>
            <person name="Griggs A."/>
            <person name="Gujja S."/>
            <person name="Hansen M."/>
            <person name="Howarth C."/>
            <person name="Imamovic A."/>
            <person name="Ireland A."/>
            <person name="Larimer J."/>
            <person name="McCowan C."/>
            <person name="Murphy C."/>
            <person name="Pearson M."/>
            <person name="Poon T.W."/>
            <person name="Priest M."/>
            <person name="Roberts A."/>
            <person name="Saif S."/>
            <person name="Shea T."/>
            <person name="Sisk P."/>
            <person name="Sykes S."/>
            <person name="Wortman J."/>
            <person name="Nusbaum C."/>
            <person name="Birren B."/>
        </authorList>
    </citation>
    <scope>NUCLEOTIDE SEQUENCE [LARGE SCALE GENOMIC DNA]</scope>
    <source>
        <strain evidence="8">FAR1</strain>
    </source>
</reference>
<evidence type="ECO:0000256" key="2">
    <source>
        <dbReference type="ARBA" id="ARBA00006370"/>
    </source>
</evidence>
<dbReference type="STRING" id="69004.A0A182QJC3"/>
<evidence type="ECO:0000313" key="7">
    <source>
        <dbReference type="EnsemblMetazoa" id="AFAF011389-PA"/>
    </source>
</evidence>
<organism evidence="7 8">
    <name type="scientific">Anopheles farauti</name>
    <dbReference type="NCBI Taxonomy" id="69004"/>
    <lineage>
        <taxon>Eukaryota</taxon>
        <taxon>Metazoa</taxon>
        <taxon>Ecdysozoa</taxon>
        <taxon>Arthropoda</taxon>
        <taxon>Hexapoda</taxon>
        <taxon>Insecta</taxon>
        <taxon>Pterygota</taxon>
        <taxon>Neoptera</taxon>
        <taxon>Endopterygota</taxon>
        <taxon>Diptera</taxon>
        <taxon>Nematocera</taxon>
        <taxon>Culicoidea</taxon>
        <taxon>Culicidae</taxon>
        <taxon>Anophelinae</taxon>
        <taxon>Anopheles</taxon>
    </lineage>
</organism>
<evidence type="ECO:0000313" key="8">
    <source>
        <dbReference type="Proteomes" id="UP000075886"/>
    </source>
</evidence>
<comment type="similarity">
    <text evidence="2">Belongs to the NPC2 family.</text>
</comment>
<protein>
    <recommendedName>
        <fullName evidence="6">MD-2-related lipid-recognition domain-containing protein</fullName>
    </recommendedName>
</protein>
<dbReference type="VEuPathDB" id="VectorBase:AFAF011389"/>
<keyword evidence="3" id="KW-0964">Secreted</keyword>
<dbReference type="InterPro" id="IPR014756">
    <property type="entry name" value="Ig_E-set"/>
</dbReference>
<dbReference type="CDD" id="cd00916">
    <property type="entry name" value="Npc2_like"/>
    <property type="match status" value="1"/>
</dbReference>
<keyword evidence="5" id="KW-1015">Disulfide bond</keyword>
<dbReference type="Proteomes" id="UP000075886">
    <property type="component" value="Unassembled WGS sequence"/>
</dbReference>
<dbReference type="InterPro" id="IPR039670">
    <property type="entry name" value="NPC2-like"/>
</dbReference>
<dbReference type="PANTHER" id="PTHR11306">
    <property type="entry name" value="NIEMANN PICK TYPE C2 PROTEIN NPC2-RELATED"/>
    <property type="match status" value="1"/>
</dbReference>
<dbReference type="Pfam" id="PF02221">
    <property type="entry name" value="E1_DerP2_DerF2"/>
    <property type="match status" value="1"/>
</dbReference>
<dbReference type="PANTHER" id="PTHR11306:SF68">
    <property type="entry name" value="NPC INTRACELLULAR CHOLESTEROL TRANSPORTER 2"/>
    <property type="match status" value="1"/>
</dbReference>
<dbReference type="InterPro" id="IPR033916">
    <property type="entry name" value="ML_Npc2-like"/>
</dbReference>
<reference evidence="7" key="2">
    <citation type="submission" date="2020-05" db="UniProtKB">
        <authorList>
            <consortium name="EnsemblMetazoa"/>
        </authorList>
    </citation>
    <scope>IDENTIFICATION</scope>
    <source>
        <strain evidence="7">FAR1</strain>
    </source>
</reference>
<evidence type="ECO:0000256" key="3">
    <source>
        <dbReference type="ARBA" id="ARBA00022525"/>
    </source>
</evidence>
<dbReference type="SUPFAM" id="SSF81296">
    <property type="entry name" value="E set domains"/>
    <property type="match status" value="1"/>
</dbReference>
<evidence type="ECO:0000256" key="5">
    <source>
        <dbReference type="ARBA" id="ARBA00023157"/>
    </source>
</evidence>
<feature type="domain" description="MD-2-related lipid-recognition" evidence="6">
    <location>
        <begin position="92"/>
        <end position="217"/>
    </location>
</feature>
<dbReference type="Gene3D" id="2.60.40.770">
    <property type="match status" value="1"/>
</dbReference>
<evidence type="ECO:0000256" key="4">
    <source>
        <dbReference type="ARBA" id="ARBA00022729"/>
    </source>
</evidence>
<sequence>MWLARTDSEAEQSSVKRCRLLFIWPLTCRLTVTVADSRPRRRLRKVKQTTHTDTETTTMDGKSGAIMQQLLLLLCAVICLSSIPAVCRAAEFGNCANETAVGKYSLVEVSNCADDDASCVLKRNSNATISITFTSSEDLPELKAVVHGIILGMEVPFRLPNDDGCKDSGLECPLAKETSYRYSTTLPVLKQYPKVSVEVKWELKAGEKDVVCVLIPAKIQ</sequence>
<dbReference type="EnsemblMetazoa" id="AFAF011389-RA">
    <property type="protein sequence ID" value="AFAF011389-PA"/>
    <property type="gene ID" value="AFAF011389"/>
</dbReference>
<dbReference type="GO" id="GO:0032367">
    <property type="term" value="P:intracellular cholesterol transport"/>
    <property type="evidence" value="ECO:0007669"/>
    <property type="project" value="InterPro"/>
</dbReference>
<dbReference type="GO" id="GO:0032934">
    <property type="term" value="F:sterol binding"/>
    <property type="evidence" value="ECO:0007669"/>
    <property type="project" value="InterPro"/>
</dbReference>
<evidence type="ECO:0000259" key="6">
    <source>
        <dbReference type="SMART" id="SM00737"/>
    </source>
</evidence>
<name>A0A182QJC3_9DIPT</name>
<dbReference type="InterPro" id="IPR003172">
    <property type="entry name" value="ML_dom"/>
</dbReference>
<keyword evidence="8" id="KW-1185">Reference proteome</keyword>
<accession>A0A182QJC3</accession>
<dbReference type="AlphaFoldDB" id="A0A182QJC3"/>
<dbReference type="EMBL" id="AXCN02001675">
    <property type="status" value="NOT_ANNOTATED_CDS"/>
    <property type="molecule type" value="Genomic_DNA"/>
</dbReference>